<name>A0ACB8R5Y8_9AGAM</name>
<reference evidence="1" key="1">
    <citation type="submission" date="2021-02" db="EMBL/GenBank/DDBJ databases">
        <authorList>
            <consortium name="DOE Joint Genome Institute"/>
            <person name="Ahrendt S."/>
            <person name="Looney B.P."/>
            <person name="Miyauchi S."/>
            <person name="Morin E."/>
            <person name="Drula E."/>
            <person name="Courty P.E."/>
            <person name="Chicoki N."/>
            <person name="Fauchery L."/>
            <person name="Kohler A."/>
            <person name="Kuo A."/>
            <person name="Labutti K."/>
            <person name="Pangilinan J."/>
            <person name="Lipzen A."/>
            <person name="Riley R."/>
            <person name="Andreopoulos W."/>
            <person name="He G."/>
            <person name="Johnson J."/>
            <person name="Barry K.W."/>
            <person name="Grigoriev I.V."/>
            <person name="Nagy L."/>
            <person name="Hibbett D."/>
            <person name="Henrissat B."/>
            <person name="Matheny P.B."/>
            <person name="Labbe J."/>
            <person name="Martin F."/>
        </authorList>
    </citation>
    <scope>NUCLEOTIDE SEQUENCE</scope>
    <source>
        <strain evidence="1">FP105234-sp</strain>
    </source>
</reference>
<sequence>MSRVDVDSFETIDIPDIPVARLPPEILTRIFSILLSIARPCRKRIARKRSTSPKFRYNLGWLTVTHVCQRWRNIALHDPVLWASDIALPSLMGDCWAAAYLSRAQNVPLTVTECNHFRSDHPGSLSNTAFVGANLARMGAIMYLFTDRHGLLAFCTPAPLLHTLNLHITHHEPQLHFLPDDLFGGAAGLPELRHLSVTAWEPLSWTPLLLQQLVSLDITMHTHDVPLAPTAMFAALGRMRRLERLVLRLPPGNTDGVPVISLPALRYLSLWADIRGARLLLARLALPAGVRVHCDLHWAVFTTAELSTLFSAMVACVDARAAPIARVVEAPLHRHLEPYGEVAAWRSGDIDGAPALEVHFEARQDMPSVLKFFPLTHLEALALEHNVPDRACFHAMKNAPMLRHVTVKGGAVPPFCATLERAPWVLPALSTLVVNVHTDPLAKTVLGDALLRCLVARARVRSSLKELEVVGYGGDKDEDEEYVRALREAVPGLVVRWSEPASENIRDPDSDSTTEEEEEEEYVTDDSTSEDELWGQ</sequence>
<gene>
    <name evidence="1" type="ORF">FA95DRAFT_1567122</name>
</gene>
<evidence type="ECO:0000313" key="1">
    <source>
        <dbReference type="EMBL" id="KAI0039549.1"/>
    </source>
</evidence>
<comment type="caution">
    <text evidence="1">The sequence shown here is derived from an EMBL/GenBank/DDBJ whole genome shotgun (WGS) entry which is preliminary data.</text>
</comment>
<proteinExistence type="predicted"/>
<evidence type="ECO:0000313" key="2">
    <source>
        <dbReference type="Proteomes" id="UP000814033"/>
    </source>
</evidence>
<dbReference type="EMBL" id="MU276291">
    <property type="protein sequence ID" value="KAI0039549.1"/>
    <property type="molecule type" value="Genomic_DNA"/>
</dbReference>
<accession>A0ACB8R5Y8</accession>
<protein>
    <submittedName>
        <fullName evidence="1">Uncharacterized protein</fullName>
    </submittedName>
</protein>
<reference evidence="1" key="2">
    <citation type="journal article" date="2022" name="New Phytol.">
        <title>Evolutionary transition to the ectomycorrhizal habit in the genomes of a hyperdiverse lineage of mushroom-forming fungi.</title>
        <authorList>
            <person name="Looney B."/>
            <person name="Miyauchi S."/>
            <person name="Morin E."/>
            <person name="Drula E."/>
            <person name="Courty P.E."/>
            <person name="Kohler A."/>
            <person name="Kuo A."/>
            <person name="LaButti K."/>
            <person name="Pangilinan J."/>
            <person name="Lipzen A."/>
            <person name="Riley R."/>
            <person name="Andreopoulos W."/>
            <person name="He G."/>
            <person name="Johnson J."/>
            <person name="Nolan M."/>
            <person name="Tritt A."/>
            <person name="Barry K.W."/>
            <person name="Grigoriev I.V."/>
            <person name="Nagy L.G."/>
            <person name="Hibbett D."/>
            <person name="Henrissat B."/>
            <person name="Matheny P.B."/>
            <person name="Labbe J."/>
            <person name="Martin F.M."/>
        </authorList>
    </citation>
    <scope>NUCLEOTIDE SEQUENCE</scope>
    <source>
        <strain evidence="1">FP105234-sp</strain>
    </source>
</reference>
<dbReference type="Proteomes" id="UP000814033">
    <property type="component" value="Unassembled WGS sequence"/>
</dbReference>
<keyword evidence="2" id="KW-1185">Reference proteome</keyword>
<organism evidence="1 2">
    <name type="scientific">Auriscalpium vulgare</name>
    <dbReference type="NCBI Taxonomy" id="40419"/>
    <lineage>
        <taxon>Eukaryota</taxon>
        <taxon>Fungi</taxon>
        <taxon>Dikarya</taxon>
        <taxon>Basidiomycota</taxon>
        <taxon>Agaricomycotina</taxon>
        <taxon>Agaricomycetes</taxon>
        <taxon>Russulales</taxon>
        <taxon>Auriscalpiaceae</taxon>
        <taxon>Auriscalpium</taxon>
    </lineage>
</organism>